<dbReference type="InterPro" id="IPR011764">
    <property type="entry name" value="Biotin_carboxylation_dom"/>
</dbReference>
<dbReference type="SUPFAM" id="SSF56059">
    <property type="entry name" value="Glutathione synthetase ATP-binding domain-like"/>
    <property type="match status" value="1"/>
</dbReference>
<dbReference type="OrthoDB" id="14612at2759"/>
<feature type="domain" description="Lipoyl-binding" evidence="10">
    <location>
        <begin position="644"/>
        <end position="719"/>
    </location>
</feature>
<evidence type="ECO:0000256" key="1">
    <source>
        <dbReference type="ARBA" id="ARBA00001953"/>
    </source>
</evidence>
<name>G0MRC6_CAEBE</name>
<feature type="domain" description="CoA carboxyltransferase N-terminal" evidence="13">
    <location>
        <begin position="1022"/>
        <end position="1347"/>
    </location>
</feature>
<dbReference type="Gene3D" id="3.40.50.20">
    <property type="match status" value="1"/>
</dbReference>
<dbReference type="Pfam" id="PF02785">
    <property type="entry name" value="Biotin_carb_C"/>
    <property type="match status" value="1"/>
</dbReference>
<feature type="domain" description="ATP-grasp" evidence="11">
    <location>
        <begin position="185"/>
        <end position="375"/>
    </location>
</feature>
<dbReference type="SUPFAM" id="SSF51246">
    <property type="entry name" value="Rudiment single hybrid motif"/>
    <property type="match status" value="1"/>
</dbReference>
<dbReference type="PROSITE" id="PS50968">
    <property type="entry name" value="BIOTINYL_LIPOYL"/>
    <property type="match status" value="1"/>
</dbReference>
<dbReference type="eggNOG" id="KOG0368">
    <property type="taxonomic scope" value="Eukaryota"/>
</dbReference>
<dbReference type="OMA" id="TEHCKVA"/>
<accession>G0MRC6</accession>
<dbReference type="InterPro" id="IPR011053">
    <property type="entry name" value="Single_hybrid_motif"/>
</dbReference>
<dbReference type="InterPro" id="IPR029045">
    <property type="entry name" value="ClpP/crotonase-like_dom_sf"/>
</dbReference>
<dbReference type="PROSITE" id="PS50975">
    <property type="entry name" value="ATP_GRASP"/>
    <property type="match status" value="1"/>
</dbReference>
<evidence type="ECO:0000256" key="6">
    <source>
        <dbReference type="ARBA" id="ARBA00022840"/>
    </source>
</evidence>
<keyword evidence="5 9" id="KW-0547">Nucleotide-binding</keyword>
<evidence type="ECO:0000256" key="9">
    <source>
        <dbReference type="PROSITE-ProRule" id="PRU00409"/>
    </source>
</evidence>
<dbReference type="InterPro" id="IPR034733">
    <property type="entry name" value="AcCoA_carboxyl_beta"/>
</dbReference>
<feature type="domain" description="CoA carboxyltransferase C-terminal" evidence="14">
    <location>
        <begin position="1362"/>
        <end position="1642"/>
    </location>
</feature>
<dbReference type="STRING" id="135651.G0MRC6"/>
<dbReference type="InterPro" id="IPR011762">
    <property type="entry name" value="COA_CT_N"/>
</dbReference>
<evidence type="ECO:0000256" key="8">
    <source>
        <dbReference type="ARBA" id="ARBA00023268"/>
    </source>
</evidence>
<dbReference type="InterPro" id="IPR005482">
    <property type="entry name" value="Biotin_COase_C"/>
</dbReference>
<keyword evidence="8" id="KW-0511">Multifunctional enzyme</keyword>
<dbReference type="EC" id="6.4.1.2" evidence="3"/>
<proteinExistence type="predicted"/>
<dbReference type="InterPro" id="IPR049076">
    <property type="entry name" value="ACCA"/>
</dbReference>
<dbReference type="SMART" id="SM00878">
    <property type="entry name" value="Biotin_carb_C"/>
    <property type="match status" value="1"/>
</dbReference>
<dbReference type="PROSITE" id="PS50980">
    <property type="entry name" value="COA_CT_NTER"/>
    <property type="match status" value="1"/>
</dbReference>
<dbReference type="Pfam" id="PF00289">
    <property type="entry name" value="Biotin_carb_N"/>
    <property type="match status" value="1"/>
</dbReference>
<dbReference type="UniPathway" id="UPA00655">
    <property type="reaction ID" value="UER00711"/>
</dbReference>
<dbReference type="Proteomes" id="UP000008068">
    <property type="component" value="Unassembled WGS sequence"/>
</dbReference>
<dbReference type="GO" id="GO:0003989">
    <property type="term" value="F:acetyl-CoA carboxylase activity"/>
    <property type="evidence" value="ECO:0007669"/>
    <property type="project" value="UniProtKB-EC"/>
</dbReference>
<dbReference type="InterPro" id="IPR016185">
    <property type="entry name" value="PreATP-grasp_dom_sf"/>
</dbReference>
<dbReference type="PANTHER" id="PTHR45728">
    <property type="entry name" value="ACETYL-COA CARBOXYLASE, ISOFORM A"/>
    <property type="match status" value="1"/>
</dbReference>
<dbReference type="SUPFAM" id="SSF52096">
    <property type="entry name" value="ClpP/crotonase"/>
    <property type="match status" value="2"/>
</dbReference>
<dbReference type="PROSITE" id="PS00867">
    <property type="entry name" value="CPSASE_2"/>
    <property type="match status" value="1"/>
</dbReference>
<feature type="domain" description="Biotin carboxylation" evidence="12">
    <location>
        <begin position="29"/>
        <end position="515"/>
    </location>
</feature>
<dbReference type="FunFam" id="3.30.1490.20:FF:000003">
    <property type="entry name" value="acetyl-CoA carboxylase isoform X1"/>
    <property type="match status" value="1"/>
</dbReference>
<dbReference type="InterPro" id="IPR013815">
    <property type="entry name" value="ATP_grasp_subdomain_1"/>
</dbReference>
<dbReference type="InterPro" id="IPR011054">
    <property type="entry name" value="Rudment_hybrid_motif"/>
</dbReference>
<dbReference type="PANTHER" id="PTHR45728:SF2">
    <property type="entry name" value="ACETYL-COA CARBOXYLASE"/>
    <property type="match status" value="1"/>
</dbReference>
<dbReference type="Gene3D" id="3.90.226.10">
    <property type="entry name" value="2-enoyl-CoA Hydratase, Chain A, domain 1"/>
    <property type="match status" value="2"/>
</dbReference>
<dbReference type="Gene3D" id="3.30.1490.20">
    <property type="entry name" value="ATP-grasp fold, A domain"/>
    <property type="match status" value="1"/>
</dbReference>
<dbReference type="GO" id="GO:0005739">
    <property type="term" value="C:mitochondrion"/>
    <property type="evidence" value="ECO:0007669"/>
    <property type="project" value="TreeGrafter"/>
</dbReference>
<dbReference type="PROSITE" id="PS50979">
    <property type="entry name" value="BC"/>
    <property type="match status" value="1"/>
</dbReference>
<dbReference type="Gene3D" id="3.30.470.20">
    <property type="entry name" value="ATP-grasp fold, B domain"/>
    <property type="match status" value="1"/>
</dbReference>
<dbReference type="SUPFAM" id="SSF51230">
    <property type="entry name" value="Single hybrid motif"/>
    <property type="match status" value="1"/>
</dbReference>
<dbReference type="Gene3D" id="2.40.50.100">
    <property type="match status" value="1"/>
</dbReference>
<keyword evidence="7" id="KW-0092">Biotin</keyword>
<dbReference type="Pfam" id="PF00364">
    <property type="entry name" value="Biotin_lipoyl"/>
    <property type="match status" value="1"/>
</dbReference>
<dbReference type="GO" id="GO:0006633">
    <property type="term" value="P:fatty acid biosynthetic process"/>
    <property type="evidence" value="ECO:0007669"/>
    <property type="project" value="TreeGrafter"/>
</dbReference>
<evidence type="ECO:0000259" key="13">
    <source>
        <dbReference type="PROSITE" id="PS50980"/>
    </source>
</evidence>
<evidence type="ECO:0000256" key="2">
    <source>
        <dbReference type="ARBA" id="ARBA00004956"/>
    </source>
</evidence>
<gene>
    <name evidence="15" type="ORF">CAEBREN_18130</name>
</gene>
<dbReference type="Pfam" id="PF02786">
    <property type="entry name" value="CPSase_L_D2"/>
    <property type="match status" value="1"/>
</dbReference>
<dbReference type="InterPro" id="IPR005479">
    <property type="entry name" value="CPAse_ATP-bd"/>
</dbReference>
<dbReference type="GO" id="GO:0046872">
    <property type="term" value="F:metal ion binding"/>
    <property type="evidence" value="ECO:0007669"/>
    <property type="project" value="InterPro"/>
</dbReference>
<evidence type="ECO:0000256" key="4">
    <source>
        <dbReference type="ARBA" id="ARBA00022598"/>
    </source>
</evidence>
<dbReference type="HOGENOM" id="CLU_000395_5_2_1"/>
<dbReference type="FunCoup" id="G0MRC6">
    <property type="interactions" value="44"/>
</dbReference>
<dbReference type="InterPro" id="IPR000089">
    <property type="entry name" value="Biotin_lipoyl"/>
</dbReference>
<evidence type="ECO:0000259" key="14">
    <source>
        <dbReference type="PROSITE" id="PS50989"/>
    </source>
</evidence>
<keyword evidence="6 9" id="KW-0067">ATP-binding</keyword>
<dbReference type="InParanoid" id="G0MRC6"/>
<evidence type="ECO:0000259" key="10">
    <source>
        <dbReference type="PROSITE" id="PS50968"/>
    </source>
</evidence>
<reference evidence="16" key="1">
    <citation type="submission" date="2011-07" db="EMBL/GenBank/DDBJ databases">
        <authorList>
            <consortium name="Caenorhabditis brenneri Sequencing and Analysis Consortium"/>
            <person name="Wilson R.K."/>
        </authorList>
    </citation>
    <scope>NUCLEOTIDE SEQUENCE [LARGE SCALE GENOMIC DNA]</scope>
    <source>
        <strain evidence="16">PB2801</strain>
    </source>
</reference>
<protein>
    <recommendedName>
        <fullName evidence="3">acetyl-CoA carboxylase</fullName>
        <ecNumber evidence="3">6.4.1.2</ecNumber>
    </recommendedName>
</protein>
<evidence type="ECO:0000256" key="7">
    <source>
        <dbReference type="ARBA" id="ARBA00023267"/>
    </source>
</evidence>
<sequence>MADLGEENGSDPTMNRIDEFVRKLEKGKSIKRVLIANNGLAAMKCLISIRQWLHYQFDTSSIVSFVCIATEDEMKSASHYLKLADEIVMAPAGSNSNNFANVEVITKLALESRVDAVYVGWGHASENSELCRRLRKNNIIFIGPSEKSIIASGDKIISTIIAQSIGMPTVTWSGSDVKVDECVDFEHFHELRAQATIKTVKEGYEAIAKYQIDVPMMIKASEGGGGKGIRKCERMQDFERLFKEVELEVPNSPIFLMKCMEGARHVEIQIIGDQYGEVIALSSRDCTIQRRCQKVIEEAPASIVPPEVMAKMKKDAIALANFVGYYSAGTVELLFVPATNQYFFLELNPRLQVEHPCTESVCDVNIPSLQFQIAMGKALKDIHSIKRFKDREARGENGKVHCMAARVTCEDPNDRFLPSTGTVRSLKFNSTSKAWAYFSLSDGSTVHEFADSQIGHVFARGRDRFEAIANLKHALNNLKIDATFPTQSDYLIDLLSLEKFKSNQYDTQWLDQRIAKRECQKLTLPVDHLIAVSAAVIGRSKIRGVFERYETQLRTGKIVLPVELSRRTEVELQMNNIKFSVKIFEETPSKYHLRMGNQETTVEMLKYGTQDLAAHQGKTTDFLLEETEDNYFIKISGNKLKFPKTDDNDASCLRSPYTGKFLEYKVQPGEFVEVGQTYAQVESMKMIFDVVTKVAPGRLIPIAKEGDLINPGSILGRLEIDKHIQDQLTTSEKFSGTMKGWKIEEKSVFEKAKLILEGRGSMDDSVDTLISELFHVKPEEQGDDLSSNQQILQLLEIFLDTERYFDVRDGFDESVQKMVNEIPCFQDVVDRIHSNTHLKIKEKLVVGILENLADSIESECSEDFNQILRKFFDMKQLKTISSLAAKILYRSSENQDFSMEDCRIDTKKSGFSNDVASMRFRSATTSSTIEFSEKIYEALLEFACYSTHLNKVKFVSNQIEISIFEDEIPISDIECIILEEQKRLEEMEVSEIIICGKSEKWKFSNTVGVFMQEKLDVSLESDFSAPEKRDLRRSLARQNRTTYIYDFPLLFAWASADSERDWKSKVEFKELIVNEKQQLQIITDSEELERRAAQCLNSCSVVAWLISLTLGKNNTLDFVLIGNDVTHQVGSFAQPEHRLFEMASKLARERKIPRVNISCNSGARIGLARDVLDVLKVKLKPNGHDFDYLYIDASEKERIGDQMVYEEEEGVLKLLAVKGKKNEYIGVENLMGSGAIGGETSRAYREIPTYCYVTGRSVGIGAYTARLARRVIQHEKSNLILTGAAALNTLLGKKVYASNNRLGGTEIMSNNGIAHCTVSSDLEGVRKIVDWLRYLPQKQEMFPFYTNFGRNGLLDRHWHLEDVNVTKEDMQSDVRNLIDMPGKQGIFDIGSFDEICTSWAASIVTGRAKLNGLPVGVIASQWKSFDKRQLADESVDISEETTVTRAGQVWYPDSAFKTSQAISDFNREALPLVMIASLRGFSGGRKDMSDQVLTFGAHIIDELSQYQQPVIVYIPAGGELRGGAWAVVDSNVNRGFIHVIADEGCRGGVLEPNAVVGIKIREAQLGKIMERSGVIAQGVEDSVKSAFKKACVEFADMHDRWQRMEHVGAIRQVTTLSETRDIFYKMIRDEMIMIDMAQRYREAPIYPIPSRSEALEWIKMKIGDETLQAYHDNLFYKDVAQEVQESKTRFEEFTVKWKINH</sequence>
<dbReference type="SUPFAM" id="SSF52440">
    <property type="entry name" value="PreATP-grasp domain"/>
    <property type="match status" value="1"/>
</dbReference>
<evidence type="ECO:0000256" key="5">
    <source>
        <dbReference type="ARBA" id="ARBA00022741"/>
    </source>
</evidence>
<dbReference type="Gene3D" id="3.90.1770.10">
    <property type="entry name" value="PreATP-grasp domain"/>
    <property type="match status" value="1"/>
</dbReference>
<evidence type="ECO:0000259" key="11">
    <source>
        <dbReference type="PROSITE" id="PS50975"/>
    </source>
</evidence>
<comment type="pathway">
    <text evidence="2">Lipid metabolism; malonyl-CoA biosynthesis; malonyl-CoA from acetyl-CoA: step 1/1.</text>
</comment>
<organism evidence="16">
    <name type="scientific">Caenorhabditis brenneri</name>
    <name type="common">Nematode worm</name>
    <dbReference type="NCBI Taxonomy" id="135651"/>
    <lineage>
        <taxon>Eukaryota</taxon>
        <taxon>Metazoa</taxon>
        <taxon>Ecdysozoa</taxon>
        <taxon>Nematoda</taxon>
        <taxon>Chromadorea</taxon>
        <taxon>Rhabditida</taxon>
        <taxon>Rhabditina</taxon>
        <taxon>Rhabditomorpha</taxon>
        <taxon>Rhabditoidea</taxon>
        <taxon>Rhabditidae</taxon>
        <taxon>Peloderinae</taxon>
        <taxon>Caenorhabditis</taxon>
    </lineage>
</organism>
<dbReference type="Gene3D" id="2.40.460.10">
    <property type="entry name" value="Biotin dependent carboxylase carboxyltransferase"/>
    <property type="match status" value="1"/>
</dbReference>
<dbReference type="Pfam" id="PF01039">
    <property type="entry name" value="Carboxyl_trans"/>
    <property type="match status" value="1"/>
</dbReference>
<dbReference type="PROSITE" id="PS00866">
    <property type="entry name" value="CPSASE_1"/>
    <property type="match status" value="1"/>
</dbReference>
<evidence type="ECO:0000313" key="15">
    <source>
        <dbReference type="EMBL" id="EGT42088.1"/>
    </source>
</evidence>
<comment type="cofactor">
    <cofactor evidence="1">
        <name>biotin</name>
        <dbReference type="ChEBI" id="CHEBI:57586"/>
    </cofactor>
</comment>
<evidence type="ECO:0000259" key="12">
    <source>
        <dbReference type="PROSITE" id="PS50979"/>
    </source>
</evidence>
<evidence type="ECO:0000313" key="16">
    <source>
        <dbReference type="Proteomes" id="UP000008068"/>
    </source>
</evidence>
<keyword evidence="16" id="KW-1185">Reference proteome</keyword>
<dbReference type="PROSITE" id="PS50989">
    <property type="entry name" value="COA_CT_CTER"/>
    <property type="match status" value="1"/>
</dbReference>
<dbReference type="CDD" id="cd06850">
    <property type="entry name" value="biotinyl_domain"/>
    <property type="match status" value="1"/>
</dbReference>
<dbReference type="InterPro" id="IPR011761">
    <property type="entry name" value="ATP-grasp"/>
</dbReference>
<dbReference type="GO" id="GO:0005524">
    <property type="term" value="F:ATP binding"/>
    <property type="evidence" value="ECO:0007669"/>
    <property type="project" value="UniProtKB-UniRule"/>
</dbReference>
<keyword evidence="4" id="KW-0436">Ligase</keyword>
<dbReference type="GO" id="GO:2001295">
    <property type="term" value="P:malonyl-CoA biosynthetic process"/>
    <property type="evidence" value="ECO:0007669"/>
    <property type="project" value="UniProtKB-UniPathway"/>
</dbReference>
<dbReference type="InterPro" id="IPR005481">
    <property type="entry name" value="BC-like_N"/>
</dbReference>
<dbReference type="EMBL" id="GL379808">
    <property type="protein sequence ID" value="EGT42088.1"/>
    <property type="molecule type" value="Genomic_DNA"/>
</dbReference>
<dbReference type="InterPro" id="IPR011763">
    <property type="entry name" value="COA_CT_C"/>
</dbReference>
<evidence type="ECO:0000256" key="3">
    <source>
        <dbReference type="ARBA" id="ARBA00013058"/>
    </source>
</evidence>
<dbReference type="FunFam" id="2.40.50.100:FF:000005">
    <property type="entry name" value="Acetyl-CoA carboxylase 1"/>
    <property type="match status" value="1"/>
</dbReference>